<keyword evidence="5 7" id="KW-0067">ATP-binding</keyword>
<dbReference type="InterPro" id="IPR002575">
    <property type="entry name" value="Aminoglycoside_PTrfase"/>
</dbReference>
<evidence type="ECO:0000256" key="3">
    <source>
        <dbReference type="ARBA" id="ARBA00022741"/>
    </source>
</evidence>
<dbReference type="SUPFAM" id="SSF56112">
    <property type="entry name" value="Protein kinase-like (PK-like)"/>
    <property type="match status" value="1"/>
</dbReference>
<dbReference type="NCBIfam" id="NF032896">
    <property type="entry name" value="APH_3pp"/>
    <property type="match status" value="1"/>
</dbReference>
<keyword evidence="4 7" id="KW-0418">Kinase</keyword>
<gene>
    <name evidence="9" type="ORF">ACK4CT_14255</name>
</gene>
<keyword evidence="2 7" id="KW-0808">Transferase</keyword>
<evidence type="ECO:0000256" key="7">
    <source>
        <dbReference type="PIRNR" id="PIRNR000706"/>
    </source>
</evidence>
<dbReference type="Gene3D" id="3.30.200.20">
    <property type="entry name" value="Phosphorylase Kinase, domain 1"/>
    <property type="match status" value="1"/>
</dbReference>
<reference evidence="9 10" key="1">
    <citation type="submission" date="2024-12" db="EMBL/GenBank/DDBJ databases">
        <title>The coexistence of Mycolicibacterium septicum and Mycolicibacterium nivoides in clinical samples.</title>
        <authorList>
            <person name="Wang C."/>
            <person name="Feng Y."/>
            <person name="Zong Z."/>
        </authorList>
    </citation>
    <scope>NUCLEOTIDE SEQUENCE [LARGE SCALE GENOMIC DNA]</scope>
    <source>
        <strain evidence="9 10">120309</strain>
    </source>
</reference>
<dbReference type="InterPro" id="IPR051678">
    <property type="entry name" value="AGP_Transferase"/>
</dbReference>
<dbReference type="InterPro" id="IPR024165">
    <property type="entry name" value="Kan/Strep_kinase"/>
</dbReference>
<name>A0ABW9L8W3_9MYCO</name>
<keyword evidence="10" id="KW-1185">Reference proteome</keyword>
<evidence type="ECO:0000259" key="8">
    <source>
        <dbReference type="Pfam" id="PF01636"/>
    </source>
</evidence>
<evidence type="ECO:0000313" key="10">
    <source>
        <dbReference type="Proteomes" id="UP001635816"/>
    </source>
</evidence>
<evidence type="ECO:0000256" key="2">
    <source>
        <dbReference type="ARBA" id="ARBA00022679"/>
    </source>
</evidence>
<evidence type="ECO:0000256" key="6">
    <source>
        <dbReference type="ARBA" id="ARBA00023251"/>
    </source>
</evidence>
<proteinExistence type="inferred from homology"/>
<dbReference type="PANTHER" id="PTHR21310">
    <property type="entry name" value="AMINOGLYCOSIDE PHOSPHOTRANSFERASE-RELATED-RELATED"/>
    <property type="match status" value="1"/>
</dbReference>
<keyword evidence="3 7" id="KW-0547">Nucleotide-binding</keyword>
<dbReference type="PANTHER" id="PTHR21310:SF41">
    <property type="entry name" value="3'-PHOSPHOTRANSFERASE, PUTATIVE-RELATED"/>
    <property type="match status" value="1"/>
</dbReference>
<dbReference type="RefSeq" id="WP_241177809.1">
    <property type="nucleotide sequence ID" value="NZ_JBKBDD010000004.1"/>
</dbReference>
<evidence type="ECO:0000256" key="4">
    <source>
        <dbReference type="ARBA" id="ARBA00022777"/>
    </source>
</evidence>
<dbReference type="Gene3D" id="3.90.1200.10">
    <property type="match status" value="1"/>
</dbReference>
<keyword evidence="6 7" id="KW-0046">Antibiotic resistance</keyword>
<dbReference type="EMBL" id="JBKBDD010000004">
    <property type="protein sequence ID" value="MFN6544351.1"/>
    <property type="molecule type" value="Genomic_DNA"/>
</dbReference>
<dbReference type="InterPro" id="IPR011009">
    <property type="entry name" value="Kinase-like_dom_sf"/>
</dbReference>
<comment type="caution">
    <text evidence="9">The sequence shown here is derived from an EMBL/GenBank/DDBJ whole genome shotgun (WGS) entry which is preliminary data.</text>
</comment>
<evidence type="ECO:0000256" key="5">
    <source>
        <dbReference type="ARBA" id="ARBA00022840"/>
    </source>
</evidence>
<dbReference type="Proteomes" id="UP001635816">
    <property type="component" value="Unassembled WGS sequence"/>
</dbReference>
<organism evidence="9 10">
    <name type="scientific">Mycolicibacterium nivoides</name>
    <dbReference type="NCBI Taxonomy" id="2487344"/>
    <lineage>
        <taxon>Bacteria</taxon>
        <taxon>Bacillati</taxon>
        <taxon>Actinomycetota</taxon>
        <taxon>Actinomycetes</taxon>
        <taxon>Mycobacteriales</taxon>
        <taxon>Mycobacteriaceae</taxon>
        <taxon>Mycolicibacterium</taxon>
    </lineage>
</organism>
<comment type="similarity">
    <text evidence="1 7">Belongs to the aminoglycoside phosphotransferase family.</text>
</comment>
<protein>
    <submittedName>
        <fullName evidence="9">APH(3'') family aminoglycoside O-phosphotransferase</fullName>
    </submittedName>
</protein>
<accession>A0ABW9L8W3</accession>
<sequence>MPGCAADPVTDWHPVTRGESGAGVFRSADGSRYAKVVGPTAVTDLAAERDRVSWAHDRGVPAPAVIDWGATEDDGAFLVTSAVGGVAADQLAEADLRTAWPSVVRAVRDLHGIPIDDCPYRRDLDDMLSRARSVVAAGAVNPDFLRDEDRDVPPAELLMRVEREAAPRRRQEAVDRVVCHGDLCLPNILIDPDRLAVEGFIDLGRLGLADRHADLALVLANTADTFPGFAEDASAGLAAGYPAAIDEDRLRFYLALDPLTWG</sequence>
<feature type="domain" description="Aminoglycoside phosphotransferase" evidence="8">
    <location>
        <begin position="13"/>
        <end position="243"/>
    </location>
</feature>
<evidence type="ECO:0000256" key="1">
    <source>
        <dbReference type="ARBA" id="ARBA00006219"/>
    </source>
</evidence>
<dbReference type="Pfam" id="PF01636">
    <property type="entry name" value="APH"/>
    <property type="match status" value="1"/>
</dbReference>
<evidence type="ECO:0000313" key="9">
    <source>
        <dbReference type="EMBL" id="MFN6544351.1"/>
    </source>
</evidence>
<dbReference type="CDD" id="cd05150">
    <property type="entry name" value="APH"/>
    <property type="match status" value="1"/>
</dbReference>
<dbReference type="PIRSF" id="PIRSF000706">
    <property type="entry name" value="Kanamycin_kin"/>
    <property type="match status" value="1"/>
</dbReference>